<dbReference type="EMBL" id="JAOPGA020001893">
    <property type="protein sequence ID" value="KAL0491965.1"/>
    <property type="molecule type" value="Genomic_DNA"/>
</dbReference>
<evidence type="ECO:0000256" key="3">
    <source>
        <dbReference type="SAM" id="MobiDB-lite"/>
    </source>
</evidence>
<feature type="compositionally biased region" description="Basic residues" evidence="3">
    <location>
        <begin position="213"/>
        <end position="229"/>
    </location>
</feature>
<comment type="caution">
    <text evidence="5">The sequence shown here is derived from an EMBL/GenBank/DDBJ whole genome shotgun (WGS) entry which is preliminary data.</text>
</comment>
<dbReference type="AlphaFoldDB" id="A0AAW2ZR87"/>
<dbReference type="InterPro" id="IPR012677">
    <property type="entry name" value="Nucleotide-bd_a/b_plait_sf"/>
</dbReference>
<evidence type="ECO:0000256" key="2">
    <source>
        <dbReference type="PROSITE-ProRule" id="PRU00176"/>
    </source>
</evidence>
<organism evidence="5 6">
    <name type="scientific">Acrasis kona</name>
    <dbReference type="NCBI Taxonomy" id="1008807"/>
    <lineage>
        <taxon>Eukaryota</taxon>
        <taxon>Discoba</taxon>
        <taxon>Heterolobosea</taxon>
        <taxon>Tetramitia</taxon>
        <taxon>Eutetramitia</taxon>
        <taxon>Acrasidae</taxon>
        <taxon>Acrasis</taxon>
    </lineage>
</organism>
<dbReference type="Pfam" id="PF00076">
    <property type="entry name" value="RRM_1"/>
    <property type="match status" value="1"/>
</dbReference>
<dbReference type="Proteomes" id="UP001431209">
    <property type="component" value="Unassembled WGS sequence"/>
</dbReference>
<feature type="compositionally biased region" description="Polar residues" evidence="3">
    <location>
        <begin position="232"/>
        <end position="255"/>
    </location>
</feature>
<proteinExistence type="predicted"/>
<evidence type="ECO:0000256" key="1">
    <source>
        <dbReference type="ARBA" id="ARBA00022884"/>
    </source>
</evidence>
<dbReference type="PANTHER" id="PTHR48027">
    <property type="entry name" value="HETEROGENEOUS NUCLEAR RIBONUCLEOPROTEIN 87F-RELATED"/>
    <property type="match status" value="1"/>
</dbReference>
<dbReference type="SMART" id="SM00360">
    <property type="entry name" value="RRM"/>
    <property type="match status" value="1"/>
</dbReference>
<dbReference type="GO" id="GO:0003723">
    <property type="term" value="F:RNA binding"/>
    <property type="evidence" value="ECO:0007669"/>
    <property type="project" value="UniProtKB-UniRule"/>
</dbReference>
<feature type="region of interest" description="Disordered" evidence="3">
    <location>
        <begin position="1"/>
        <end position="42"/>
    </location>
</feature>
<sequence>MERPAEQRSPPTYRREGSPDRSRQRSPSPARNESHPSKEEAIAKSTTLFVGNLPFNIRDKELEDIFSKHGKVAAVKVGYNPRTGSSCGYGFVEYEERADAEQAFKNFDQYELYGRKLRLDWDLGKDKKRQLGEDRPRRQSRGYGGRTGDYHGGGGYGGGYAPYPRGGGYGGAPYDNYRDRGYPMYDSYRDRGGYGGDYRGDYRGGRYSPYSRRGSRSPKKQISTTKKKAQQIPISTSFKNTTKLPKKPFTSSSLPMNKRLDGMRILEYVDC</sequence>
<dbReference type="SUPFAM" id="SSF54928">
    <property type="entry name" value="RNA-binding domain, RBD"/>
    <property type="match status" value="1"/>
</dbReference>
<gene>
    <name evidence="5" type="ORF">AKO1_010101</name>
</gene>
<reference evidence="5 6" key="1">
    <citation type="submission" date="2024-03" db="EMBL/GenBank/DDBJ databases">
        <title>The Acrasis kona genome and developmental transcriptomes reveal deep origins of eukaryotic multicellular pathways.</title>
        <authorList>
            <person name="Sheikh S."/>
            <person name="Fu C.-J."/>
            <person name="Brown M.W."/>
            <person name="Baldauf S.L."/>
        </authorList>
    </citation>
    <scope>NUCLEOTIDE SEQUENCE [LARGE SCALE GENOMIC DNA]</scope>
    <source>
        <strain evidence="5 6">ATCC MYA-3509</strain>
    </source>
</reference>
<dbReference type="Gene3D" id="3.30.70.330">
    <property type="match status" value="1"/>
</dbReference>
<feature type="region of interest" description="Disordered" evidence="3">
    <location>
        <begin position="129"/>
        <end position="155"/>
    </location>
</feature>
<dbReference type="InterPro" id="IPR035979">
    <property type="entry name" value="RBD_domain_sf"/>
</dbReference>
<dbReference type="PROSITE" id="PS50102">
    <property type="entry name" value="RRM"/>
    <property type="match status" value="1"/>
</dbReference>
<evidence type="ECO:0000313" key="6">
    <source>
        <dbReference type="Proteomes" id="UP001431209"/>
    </source>
</evidence>
<name>A0AAW2ZR87_9EUKA</name>
<evidence type="ECO:0000313" key="5">
    <source>
        <dbReference type="EMBL" id="KAL0491965.1"/>
    </source>
</evidence>
<evidence type="ECO:0000259" key="4">
    <source>
        <dbReference type="PROSITE" id="PS50102"/>
    </source>
</evidence>
<accession>A0AAW2ZR87</accession>
<feature type="domain" description="RRM" evidence="4">
    <location>
        <begin position="46"/>
        <end position="124"/>
    </location>
</feature>
<dbReference type="InterPro" id="IPR052462">
    <property type="entry name" value="SLIRP/GR-RBP-like"/>
</dbReference>
<protein>
    <submittedName>
        <fullName evidence="5">Nuclear cap-binding protein subunit 2</fullName>
    </submittedName>
</protein>
<keyword evidence="1 2" id="KW-0694">RNA-binding</keyword>
<dbReference type="InterPro" id="IPR000504">
    <property type="entry name" value="RRM_dom"/>
</dbReference>
<feature type="compositionally biased region" description="Basic and acidic residues" evidence="3">
    <location>
        <begin position="13"/>
        <end position="23"/>
    </location>
</feature>
<feature type="compositionally biased region" description="Gly residues" evidence="3">
    <location>
        <begin position="142"/>
        <end position="155"/>
    </location>
</feature>
<feature type="compositionally biased region" description="Basic and acidic residues" evidence="3">
    <location>
        <begin position="32"/>
        <end position="42"/>
    </location>
</feature>
<feature type="region of interest" description="Disordered" evidence="3">
    <location>
        <begin position="196"/>
        <end position="255"/>
    </location>
</feature>
<keyword evidence="6" id="KW-1185">Reference proteome</keyword>